<evidence type="ECO:0000313" key="3">
    <source>
        <dbReference type="RefSeq" id="XP_012939472.1"/>
    </source>
</evidence>
<feature type="transmembrane region" description="Helical" evidence="1">
    <location>
        <begin position="28"/>
        <end position="49"/>
    </location>
</feature>
<dbReference type="Proteomes" id="UP000694888">
    <property type="component" value="Unplaced"/>
</dbReference>
<feature type="transmembrane region" description="Helical" evidence="1">
    <location>
        <begin position="189"/>
        <end position="218"/>
    </location>
</feature>
<feature type="transmembrane region" description="Helical" evidence="1">
    <location>
        <begin position="230"/>
        <end position="248"/>
    </location>
</feature>
<dbReference type="RefSeq" id="XP_012939472.1">
    <property type="nucleotide sequence ID" value="XM_013084018.2"/>
</dbReference>
<keyword evidence="2" id="KW-1185">Reference proteome</keyword>
<feature type="transmembrane region" description="Helical" evidence="1">
    <location>
        <begin position="116"/>
        <end position="139"/>
    </location>
</feature>
<evidence type="ECO:0000256" key="1">
    <source>
        <dbReference type="SAM" id="Phobius"/>
    </source>
</evidence>
<dbReference type="PANTHER" id="PTHR33802:SF1">
    <property type="entry name" value="XK-RELATED PROTEIN"/>
    <property type="match status" value="1"/>
</dbReference>
<dbReference type="GeneID" id="101845778"/>
<feature type="transmembrane region" description="Helical" evidence="1">
    <location>
        <begin position="145"/>
        <end position="168"/>
    </location>
</feature>
<keyword evidence="1" id="KW-0812">Transmembrane</keyword>
<evidence type="ECO:0000313" key="2">
    <source>
        <dbReference type="Proteomes" id="UP000694888"/>
    </source>
</evidence>
<feature type="transmembrane region" description="Helical" evidence="1">
    <location>
        <begin position="285"/>
        <end position="309"/>
    </location>
</feature>
<proteinExistence type="predicted"/>
<accession>A0ABM1A2F6</accession>
<sequence length="328" mass="36243">MTVPKMTLGQKAVKSAQVVERTLENRPVFAMLIIGTALLFASLLFLNFLSASPNMSHGLFNHSISGVSSMYPLNITPAGWAFSIWGVIYLLQLSWILYSLALICRQTPEGPAYLNPMVLSPAFFIFFSLSSAFNISWLFLWDQLLFLASFIFLACIAVSLYLTVTIAANRVVLYRENLIDNGRGCEVSFLQVAVVNGVSMYATWTTIATLINLGVVLVYKWSRPISNENASIICLGILAVIAVVYVGLDITVLERYTRYSVTPYLVVTWALSAIIAKNWDPKNASSIIAAVLLGAFGLASFMKVGLATYRGRSQAYQYRQMKAGRPRP</sequence>
<dbReference type="PANTHER" id="PTHR33802">
    <property type="entry name" value="SI:CH211-161H7.5-RELATED"/>
    <property type="match status" value="1"/>
</dbReference>
<organism evidence="2 3">
    <name type="scientific">Aplysia californica</name>
    <name type="common">California sea hare</name>
    <dbReference type="NCBI Taxonomy" id="6500"/>
    <lineage>
        <taxon>Eukaryota</taxon>
        <taxon>Metazoa</taxon>
        <taxon>Spiralia</taxon>
        <taxon>Lophotrochozoa</taxon>
        <taxon>Mollusca</taxon>
        <taxon>Gastropoda</taxon>
        <taxon>Heterobranchia</taxon>
        <taxon>Euthyneura</taxon>
        <taxon>Tectipleura</taxon>
        <taxon>Aplysiida</taxon>
        <taxon>Aplysioidea</taxon>
        <taxon>Aplysiidae</taxon>
        <taxon>Aplysia</taxon>
    </lineage>
</organism>
<gene>
    <name evidence="3" type="primary">LOC101845778</name>
</gene>
<keyword evidence="1" id="KW-0472">Membrane</keyword>
<feature type="transmembrane region" description="Helical" evidence="1">
    <location>
        <begin position="80"/>
        <end position="104"/>
    </location>
</feature>
<reference evidence="3" key="1">
    <citation type="submission" date="2025-08" db="UniProtKB">
        <authorList>
            <consortium name="RefSeq"/>
        </authorList>
    </citation>
    <scope>IDENTIFICATION</scope>
</reference>
<protein>
    <submittedName>
        <fullName evidence="3">Uncharacterized protein LOC101845778</fullName>
    </submittedName>
</protein>
<keyword evidence="1" id="KW-1133">Transmembrane helix</keyword>
<name>A0ABM1A2F6_APLCA</name>